<dbReference type="Pfam" id="PF24626">
    <property type="entry name" value="SH3_Tf2-1"/>
    <property type="match status" value="1"/>
</dbReference>
<dbReference type="PANTHER" id="PTHR46148">
    <property type="entry name" value="CHROMO DOMAIN-CONTAINING PROTEIN"/>
    <property type="match status" value="1"/>
</dbReference>
<dbReference type="InterPro" id="IPR056924">
    <property type="entry name" value="SH3_Tf2-1"/>
</dbReference>
<dbReference type="EMBL" id="CP133612">
    <property type="protein sequence ID" value="WMV09540.1"/>
    <property type="molecule type" value="Genomic_DNA"/>
</dbReference>
<evidence type="ECO:0000313" key="3">
    <source>
        <dbReference type="Proteomes" id="UP001234989"/>
    </source>
</evidence>
<reference evidence="2" key="1">
    <citation type="submission" date="2023-08" db="EMBL/GenBank/DDBJ databases">
        <title>A de novo genome assembly of Solanum verrucosum Schlechtendal, a Mexican diploid species geographically isolated from the other diploid A-genome species in potato relatives.</title>
        <authorList>
            <person name="Hosaka K."/>
        </authorList>
    </citation>
    <scope>NUCLEOTIDE SEQUENCE</scope>
    <source>
        <tissue evidence="2">Young leaves</tissue>
    </source>
</reference>
<feature type="domain" description="Tf2-1-like SH3-like" evidence="1">
    <location>
        <begin position="132"/>
        <end position="183"/>
    </location>
</feature>
<name>A0AAF0PUM5_SOLVR</name>
<dbReference type="AlphaFoldDB" id="A0AAF0PUM5"/>
<sequence length="190" mass="22200">MALAQLRNLKGHLQYLLGKGFIRPSMYPWGAPNLFVKNKDGTLCMCIDYRHLNMHGGVIAYASEQPKLHEKNYPTHNLELAYFFSQRNLNLRQRRWLDLLRDYDMSILYQSSKANVVADDLNRKVSPMKGAMRFERRGKIHPRFINPFNILRPVGDVTYEMALPPTLLSVNIMFHVSMLRCYVLDESHML</sequence>
<dbReference type="Proteomes" id="UP001234989">
    <property type="component" value="Chromosome 1"/>
</dbReference>
<accession>A0AAF0PUM5</accession>
<protein>
    <recommendedName>
        <fullName evidence="1">Tf2-1-like SH3-like domain-containing protein</fullName>
    </recommendedName>
</protein>
<proteinExistence type="predicted"/>
<gene>
    <name evidence="2" type="ORF">MTR67_002925</name>
</gene>
<evidence type="ECO:0000259" key="1">
    <source>
        <dbReference type="Pfam" id="PF24626"/>
    </source>
</evidence>
<dbReference type="Gene3D" id="3.10.10.10">
    <property type="entry name" value="HIV Type 1 Reverse Transcriptase, subunit A, domain 1"/>
    <property type="match status" value="1"/>
</dbReference>
<keyword evidence="3" id="KW-1185">Reference proteome</keyword>
<dbReference type="InterPro" id="IPR043502">
    <property type="entry name" value="DNA/RNA_pol_sf"/>
</dbReference>
<dbReference type="PANTHER" id="PTHR46148:SF60">
    <property type="entry name" value="CHROMO DOMAIN-CONTAINING PROTEIN"/>
    <property type="match status" value="1"/>
</dbReference>
<organism evidence="2 3">
    <name type="scientific">Solanum verrucosum</name>
    <dbReference type="NCBI Taxonomy" id="315347"/>
    <lineage>
        <taxon>Eukaryota</taxon>
        <taxon>Viridiplantae</taxon>
        <taxon>Streptophyta</taxon>
        <taxon>Embryophyta</taxon>
        <taxon>Tracheophyta</taxon>
        <taxon>Spermatophyta</taxon>
        <taxon>Magnoliopsida</taxon>
        <taxon>eudicotyledons</taxon>
        <taxon>Gunneridae</taxon>
        <taxon>Pentapetalae</taxon>
        <taxon>asterids</taxon>
        <taxon>lamiids</taxon>
        <taxon>Solanales</taxon>
        <taxon>Solanaceae</taxon>
        <taxon>Solanoideae</taxon>
        <taxon>Solaneae</taxon>
        <taxon>Solanum</taxon>
    </lineage>
</organism>
<dbReference type="SUPFAM" id="SSF56672">
    <property type="entry name" value="DNA/RNA polymerases"/>
    <property type="match status" value="2"/>
</dbReference>
<evidence type="ECO:0000313" key="2">
    <source>
        <dbReference type="EMBL" id="WMV09540.1"/>
    </source>
</evidence>